<evidence type="ECO:0000313" key="3">
    <source>
        <dbReference type="Proteomes" id="UP000077407"/>
    </source>
</evidence>
<dbReference type="PATRIC" id="fig|1538.10.peg.1076"/>
<keyword evidence="1" id="KW-0472">Membrane</keyword>
<gene>
    <name evidence="2" type="ORF">WY13_00580</name>
</gene>
<keyword evidence="1" id="KW-0812">Transmembrane</keyword>
<dbReference type="EMBL" id="LITT01000005">
    <property type="protein sequence ID" value="OAA91615.1"/>
    <property type="molecule type" value="Genomic_DNA"/>
</dbReference>
<sequence length="35" mass="3811">MKFKKDIITKIICTAIILVINIIVFTGAAKAFKSG</sequence>
<feature type="transmembrane region" description="Helical" evidence="1">
    <location>
        <begin position="7"/>
        <end position="29"/>
    </location>
</feature>
<name>A0A162J801_9CLOT</name>
<protein>
    <submittedName>
        <fullName evidence="2">Uncharacterized protein</fullName>
    </submittedName>
</protein>
<dbReference type="AlphaFoldDB" id="A0A162J801"/>
<keyword evidence="1" id="KW-1133">Transmembrane helix</keyword>
<organism evidence="2 3">
    <name type="scientific">Clostridium ljungdahlii</name>
    <dbReference type="NCBI Taxonomy" id="1538"/>
    <lineage>
        <taxon>Bacteria</taxon>
        <taxon>Bacillati</taxon>
        <taxon>Bacillota</taxon>
        <taxon>Clostridia</taxon>
        <taxon>Eubacteriales</taxon>
        <taxon>Clostridiaceae</taxon>
        <taxon>Clostridium</taxon>
    </lineage>
</organism>
<reference evidence="2 3" key="1">
    <citation type="journal article" date="2015" name="Biotechnol. Bioeng.">
        <title>Genome sequence and phenotypic characterization of Caulobacter segnis.</title>
        <authorList>
            <person name="Patel S."/>
            <person name="Fletcher B."/>
            <person name="Scott D.C."/>
            <person name="Ely B."/>
        </authorList>
    </citation>
    <scope>NUCLEOTIDE SEQUENCE [LARGE SCALE GENOMIC DNA]</scope>
    <source>
        <strain evidence="2 3">ERI-2</strain>
    </source>
</reference>
<comment type="caution">
    <text evidence="2">The sequence shown here is derived from an EMBL/GenBank/DDBJ whole genome shotgun (WGS) entry which is preliminary data.</text>
</comment>
<accession>A0A162J801</accession>
<evidence type="ECO:0000313" key="2">
    <source>
        <dbReference type="EMBL" id="OAA91615.1"/>
    </source>
</evidence>
<evidence type="ECO:0000256" key="1">
    <source>
        <dbReference type="SAM" id="Phobius"/>
    </source>
</evidence>
<dbReference type="Proteomes" id="UP000077407">
    <property type="component" value="Unassembled WGS sequence"/>
</dbReference>
<proteinExistence type="predicted"/>